<dbReference type="Proteomes" id="UP001056035">
    <property type="component" value="Chromosome"/>
</dbReference>
<dbReference type="PROSITE" id="PS50983">
    <property type="entry name" value="FE_B12_PBP"/>
    <property type="match status" value="1"/>
</dbReference>
<accession>A0ABY5DWY6</accession>
<dbReference type="RefSeq" id="WP_254573213.1">
    <property type="nucleotide sequence ID" value="NZ_CP098502.1"/>
</dbReference>
<protein>
    <submittedName>
        <fullName evidence="2">ABC transporter substrate-binding protein</fullName>
    </submittedName>
</protein>
<name>A0ABY5DWY6_9ACTN</name>
<reference evidence="2 3" key="1">
    <citation type="submission" date="2022-06" db="EMBL/GenBank/DDBJ databases">
        <title>Paraconexibacter antarcticus.</title>
        <authorList>
            <person name="Kim C.S."/>
        </authorList>
    </citation>
    <scope>NUCLEOTIDE SEQUENCE [LARGE SCALE GENOMIC DNA]</scope>
    <source>
        <strain evidence="2 3">02-257</strain>
    </source>
</reference>
<dbReference type="PANTHER" id="PTHR42860:SF1">
    <property type="entry name" value="VITAMIN B12-BINDING PROTEIN"/>
    <property type="match status" value="1"/>
</dbReference>
<dbReference type="InterPro" id="IPR002491">
    <property type="entry name" value="ABC_transptr_periplasmic_BD"/>
</dbReference>
<keyword evidence="3" id="KW-1185">Reference proteome</keyword>
<feature type="domain" description="Fe/B12 periplasmic-binding" evidence="1">
    <location>
        <begin position="2"/>
        <end position="283"/>
    </location>
</feature>
<dbReference type="InterPro" id="IPR051030">
    <property type="entry name" value="Vitamin_B12-ABC_binding"/>
</dbReference>
<organism evidence="2 3">
    <name type="scientific">Paraconexibacter antarcticus</name>
    <dbReference type="NCBI Taxonomy" id="2949664"/>
    <lineage>
        <taxon>Bacteria</taxon>
        <taxon>Bacillati</taxon>
        <taxon>Actinomycetota</taxon>
        <taxon>Thermoleophilia</taxon>
        <taxon>Solirubrobacterales</taxon>
        <taxon>Paraconexibacteraceae</taxon>
        <taxon>Paraconexibacter</taxon>
    </lineage>
</organism>
<evidence type="ECO:0000313" key="3">
    <source>
        <dbReference type="Proteomes" id="UP001056035"/>
    </source>
</evidence>
<dbReference type="Pfam" id="PF01497">
    <property type="entry name" value="Peripla_BP_2"/>
    <property type="match status" value="1"/>
</dbReference>
<dbReference type="PANTHER" id="PTHR42860">
    <property type="entry name" value="VITAMIN B12-BINDING PROTEIN"/>
    <property type="match status" value="1"/>
</dbReference>
<proteinExistence type="predicted"/>
<gene>
    <name evidence="2" type="ORF">NBH00_10105</name>
</gene>
<evidence type="ECO:0000259" key="1">
    <source>
        <dbReference type="PROSITE" id="PS50983"/>
    </source>
</evidence>
<sequence length="296" mass="32191">MRIVSLVPHATELLYALGLGDEVVAVTHECDYPTEAQAKPQVTRDRLPPGLSAAEIDRAVRERTEAGDAIYELDEELLRELEPDLIVTQALCPVCAVSYDEVAEVARRIATCPKVIALDPKTLGETMGDIRTLAQATGRRDAGLDLVARQRSRIDRVKIAVRGADRPRVAAIEWFDPVFIGGHWTPQLIDLAGGIDVLGLPGEHSAQVMWEDVIAARPEVVVCMPCGYDAPRAHLESELYAHELRRLSARDVVAVDAAATFSRPGPRLVDGLELLAHVLHPDLVGPPAYPPIPVAL</sequence>
<dbReference type="SUPFAM" id="SSF53807">
    <property type="entry name" value="Helical backbone' metal receptor"/>
    <property type="match status" value="1"/>
</dbReference>
<evidence type="ECO:0000313" key="2">
    <source>
        <dbReference type="EMBL" id="UTI66543.1"/>
    </source>
</evidence>
<dbReference type="Gene3D" id="3.40.50.1980">
    <property type="entry name" value="Nitrogenase molybdenum iron protein domain"/>
    <property type="match status" value="2"/>
</dbReference>
<dbReference type="EMBL" id="CP098502">
    <property type="protein sequence ID" value="UTI66543.1"/>
    <property type="molecule type" value="Genomic_DNA"/>
</dbReference>